<gene>
    <name evidence="1" type="ordered locus">FraEuI1c_2216</name>
</gene>
<sequence>MATSRRNGRVVGPVLAAVLVLGVIGLAVVPRLVGGGHGAGGATGLKTVRVLAGSETAPYLNDPKVAARLATEGYKLVVDTAGSREIVNRKLTNYDIAFPSNATQAEQIRQNQGVTRASYTPFSTPMAIATFTPIERLLATAGVTQTDKSGTTFFDMKTYLDLVAKKTRWSQLKGNVDYPTDKSVLISSTDVRTSNSAALYLALASYVANDNNVVADPATATTLADTLAPLFLLQGFLDSTTQEPYADYLSIGMSKTPMVMIYESQFRASQFAKDGSITGGRVLMYPSPTIYAKHTVVPLTDAGDAVGRLLTTDPELQDRAAFFGFRTADVARMTSSSKQAAITVPPQLVNVVDPPTQNISETMIKRIDAKYRQGSGG</sequence>
<evidence type="ECO:0008006" key="3">
    <source>
        <dbReference type="Google" id="ProtNLM"/>
    </source>
</evidence>
<dbReference type="InParanoid" id="E3IXU6"/>
<organism evidence="1 2">
    <name type="scientific">Pseudofrankia inefficax (strain DSM 45817 / CECT 9037 / DDB 130130 / EuI1c)</name>
    <name type="common">Frankia inefficax</name>
    <dbReference type="NCBI Taxonomy" id="298654"/>
    <lineage>
        <taxon>Bacteria</taxon>
        <taxon>Bacillati</taxon>
        <taxon>Actinomycetota</taxon>
        <taxon>Actinomycetes</taxon>
        <taxon>Frankiales</taxon>
        <taxon>Frankiaceae</taxon>
        <taxon>Pseudofrankia</taxon>
    </lineage>
</organism>
<protein>
    <recommendedName>
        <fullName evidence="3">Extracellular solute-binding protein</fullName>
    </recommendedName>
</protein>
<dbReference type="RefSeq" id="WP_013423374.1">
    <property type="nucleotide sequence ID" value="NC_014666.1"/>
</dbReference>
<dbReference type="KEGG" id="fri:FraEuI1c_2216"/>
<dbReference type="eggNOG" id="COG1613">
    <property type="taxonomic scope" value="Bacteria"/>
</dbReference>
<name>E3IXU6_PSEI1</name>
<evidence type="ECO:0000313" key="2">
    <source>
        <dbReference type="Proteomes" id="UP000002484"/>
    </source>
</evidence>
<keyword evidence="2" id="KW-1185">Reference proteome</keyword>
<accession>E3IXU6</accession>
<proteinExistence type="predicted"/>
<dbReference type="STRING" id="298654.FraEuI1c_2216"/>
<dbReference type="EMBL" id="CP002299">
    <property type="protein sequence ID" value="ADP80255.1"/>
    <property type="molecule type" value="Genomic_DNA"/>
</dbReference>
<reference evidence="1 2" key="1">
    <citation type="submission" date="2010-10" db="EMBL/GenBank/DDBJ databases">
        <title>Complete sequence of Frankia sp. EuI1c.</title>
        <authorList>
            <consortium name="US DOE Joint Genome Institute"/>
            <person name="Lucas S."/>
            <person name="Copeland A."/>
            <person name="Lapidus A."/>
            <person name="Cheng J.-F."/>
            <person name="Bruce D."/>
            <person name="Goodwin L."/>
            <person name="Pitluck S."/>
            <person name="Chertkov O."/>
            <person name="Detter J.C."/>
            <person name="Han C."/>
            <person name="Tapia R."/>
            <person name="Land M."/>
            <person name="Hauser L."/>
            <person name="Jeffries C."/>
            <person name="Kyrpides N."/>
            <person name="Ivanova N."/>
            <person name="Mikhailova N."/>
            <person name="Beauchemin N."/>
            <person name="Sen A."/>
            <person name="Sur S.A."/>
            <person name="Gtari M."/>
            <person name="Wall L."/>
            <person name="Tisa L."/>
            <person name="Woyke T."/>
        </authorList>
    </citation>
    <scope>NUCLEOTIDE SEQUENCE [LARGE SCALE GENOMIC DNA]</scope>
    <source>
        <strain evidence="2">DSM 45817 / CECT 9037 / EuI1c</strain>
    </source>
</reference>
<dbReference type="HOGENOM" id="CLU_028459_1_0_11"/>
<dbReference type="Proteomes" id="UP000002484">
    <property type="component" value="Chromosome"/>
</dbReference>
<evidence type="ECO:0000313" key="1">
    <source>
        <dbReference type="EMBL" id="ADP80255.1"/>
    </source>
</evidence>
<dbReference type="OrthoDB" id="5418945at2"/>
<dbReference type="AlphaFoldDB" id="E3IXU6"/>